<dbReference type="Gene3D" id="1.25.40.10">
    <property type="entry name" value="Tetratricopeptide repeat domain"/>
    <property type="match status" value="1"/>
</dbReference>
<reference evidence="1 2" key="1">
    <citation type="submission" date="2017-06" db="EMBL/GenBank/DDBJ databases">
        <authorList>
            <person name="Kim H.J."/>
            <person name="Triplett B.A."/>
        </authorList>
    </citation>
    <scope>NUCLEOTIDE SEQUENCE [LARGE SCALE GENOMIC DNA]</scope>
    <source>
        <strain evidence="1 2">DSM 19307</strain>
    </source>
</reference>
<sequence length="354" mass="41878">MRGSIILFAILLSCSPPQKDKIVIPELHAGFYSEALDRINEKLRADPDDQRLIDQKLFYCEQLDWPTTCISALDTYKQAHGMTNQLVKQYIAYYEKHERYQLLLDLYDRWSEEYELFDEFRKSYINSLSRSGKKKRALNELRLYLINHQSNQDIEFASIQYLMLGDTALASYYLGKLFQIDSQNDLIWNYGQLLFQLGYQEKGLSVLSEYADRNNGDFDIQFAFASLLWEANRNRQLRETLKPFTAKDTVSYLVADTYRRDQMWDSAVYVLEKVIAKDSSRRKPIWKLARLYEDRGWLLTSIPYLEYLVDLNPADTLAAQRIDLIQRKIAYLQRLKFEERKTPTIELKPKKIEN</sequence>
<accession>A0A239H818</accession>
<evidence type="ECO:0000313" key="2">
    <source>
        <dbReference type="Proteomes" id="UP000198393"/>
    </source>
</evidence>
<organism evidence="1 2">
    <name type="scientific">Ekhidna lutea</name>
    <dbReference type="NCBI Taxonomy" id="447679"/>
    <lineage>
        <taxon>Bacteria</taxon>
        <taxon>Pseudomonadati</taxon>
        <taxon>Bacteroidota</taxon>
        <taxon>Cytophagia</taxon>
        <taxon>Cytophagales</taxon>
        <taxon>Reichenbachiellaceae</taxon>
        <taxon>Ekhidna</taxon>
    </lineage>
</organism>
<evidence type="ECO:0008006" key="3">
    <source>
        <dbReference type="Google" id="ProtNLM"/>
    </source>
</evidence>
<evidence type="ECO:0000313" key="1">
    <source>
        <dbReference type="EMBL" id="SNS77500.1"/>
    </source>
</evidence>
<dbReference type="EMBL" id="FZPD01000002">
    <property type="protein sequence ID" value="SNS77500.1"/>
    <property type="molecule type" value="Genomic_DNA"/>
</dbReference>
<protein>
    <recommendedName>
        <fullName evidence="3">Tetratricopeptide repeat-containing protein</fullName>
    </recommendedName>
</protein>
<proteinExistence type="predicted"/>
<name>A0A239H818_EKHLU</name>
<dbReference type="AlphaFoldDB" id="A0A239H818"/>
<dbReference type="RefSeq" id="WP_089355940.1">
    <property type="nucleotide sequence ID" value="NZ_FZPD01000002.1"/>
</dbReference>
<keyword evidence="2" id="KW-1185">Reference proteome</keyword>
<dbReference type="SUPFAM" id="SSF48452">
    <property type="entry name" value="TPR-like"/>
    <property type="match status" value="1"/>
</dbReference>
<gene>
    <name evidence="1" type="ORF">SAMN05421640_1186</name>
</gene>
<dbReference type="Proteomes" id="UP000198393">
    <property type="component" value="Unassembled WGS sequence"/>
</dbReference>
<dbReference type="InterPro" id="IPR011990">
    <property type="entry name" value="TPR-like_helical_dom_sf"/>
</dbReference>